<keyword evidence="2" id="KW-0680">Restriction system</keyword>
<reference evidence="5 6" key="1">
    <citation type="submission" date="2023-11" db="EMBL/GenBank/DDBJ databases">
        <title>Complete genome of Pseudomonas benzenivorans BA3361.</title>
        <authorList>
            <person name="Shin S.Y."/>
            <person name="Song J."/>
            <person name="Kang H."/>
        </authorList>
    </citation>
    <scope>NUCLEOTIDE SEQUENCE [LARGE SCALE GENOMIC DNA]</scope>
    <source>
        <strain evidence="5 6">HNIBRBA3361</strain>
    </source>
</reference>
<organism evidence="5 6">
    <name type="scientific">Pseudomonas benzenivorans</name>
    <dbReference type="NCBI Taxonomy" id="556533"/>
    <lineage>
        <taxon>Bacteria</taxon>
        <taxon>Pseudomonadati</taxon>
        <taxon>Pseudomonadota</taxon>
        <taxon>Gammaproteobacteria</taxon>
        <taxon>Pseudomonadales</taxon>
        <taxon>Pseudomonadaceae</taxon>
        <taxon>Pseudomonas</taxon>
    </lineage>
</organism>
<dbReference type="EMBL" id="CP137892">
    <property type="protein sequence ID" value="WPC04712.1"/>
    <property type="molecule type" value="Genomic_DNA"/>
</dbReference>
<keyword evidence="5" id="KW-0378">Hydrolase</keyword>
<keyword evidence="5" id="KW-0540">Nuclease</keyword>
<dbReference type="EC" id="3.1.21.-" evidence="5"/>
<evidence type="ECO:0000313" key="5">
    <source>
        <dbReference type="EMBL" id="WPC04712.1"/>
    </source>
</evidence>
<evidence type="ECO:0000256" key="2">
    <source>
        <dbReference type="ARBA" id="ARBA00022747"/>
    </source>
</evidence>
<dbReference type="GO" id="GO:0016787">
    <property type="term" value="F:hydrolase activity"/>
    <property type="evidence" value="ECO:0007669"/>
    <property type="project" value="UniProtKB-KW"/>
</dbReference>
<dbReference type="Proteomes" id="UP001305928">
    <property type="component" value="Chromosome"/>
</dbReference>
<dbReference type="CDD" id="cd17517">
    <property type="entry name" value="RMtype1_S_EcoKI_StySPI-TRD2-CR2_like"/>
    <property type="match status" value="1"/>
</dbReference>
<dbReference type="PANTHER" id="PTHR30408:SF12">
    <property type="entry name" value="TYPE I RESTRICTION ENZYME MJAVIII SPECIFICITY SUBUNIT"/>
    <property type="match status" value="1"/>
</dbReference>
<name>A0ABZ0PUA2_9PSED</name>
<protein>
    <submittedName>
        <fullName evidence="5">Restriction endonuclease subunit S</fullName>
        <ecNumber evidence="5">3.1.21.-</ecNumber>
    </submittedName>
</protein>
<evidence type="ECO:0000313" key="6">
    <source>
        <dbReference type="Proteomes" id="UP001305928"/>
    </source>
</evidence>
<dbReference type="InterPro" id="IPR052021">
    <property type="entry name" value="Type-I_RS_S_subunit"/>
</dbReference>
<dbReference type="PANTHER" id="PTHR30408">
    <property type="entry name" value="TYPE-1 RESTRICTION ENZYME ECOKI SPECIFICITY PROTEIN"/>
    <property type="match status" value="1"/>
</dbReference>
<dbReference type="Gene3D" id="3.90.220.20">
    <property type="entry name" value="DNA methylase specificity domains"/>
    <property type="match status" value="2"/>
</dbReference>
<evidence type="ECO:0000256" key="3">
    <source>
        <dbReference type="ARBA" id="ARBA00023125"/>
    </source>
</evidence>
<dbReference type="InterPro" id="IPR000055">
    <property type="entry name" value="Restrct_endonuc_typeI_TRD"/>
</dbReference>
<gene>
    <name evidence="5" type="ORF">SBP02_18445</name>
</gene>
<evidence type="ECO:0000259" key="4">
    <source>
        <dbReference type="Pfam" id="PF01420"/>
    </source>
</evidence>
<accession>A0ABZ0PUA2</accession>
<dbReference type="Pfam" id="PF01420">
    <property type="entry name" value="Methylase_S"/>
    <property type="match status" value="1"/>
</dbReference>
<keyword evidence="3" id="KW-0238">DNA-binding</keyword>
<dbReference type="InterPro" id="IPR044946">
    <property type="entry name" value="Restrct_endonuc_typeI_TRD_sf"/>
</dbReference>
<proteinExistence type="inferred from homology"/>
<comment type="similarity">
    <text evidence="1">Belongs to the type-I restriction system S methylase family.</text>
</comment>
<keyword evidence="6" id="KW-1185">Reference proteome</keyword>
<dbReference type="GO" id="GO:0004519">
    <property type="term" value="F:endonuclease activity"/>
    <property type="evidence" value="ECO:0007669"/>
    <property type="project" value="UniProtKB-KW"/>
</dbReference>
<feature type="domain" description="Type I restriction modification DNA specificity" evidence="4">
    <location>
        <begin position="3"/>
        <end position="178"/>
    </location>
</feature>
<evidence type="ECO:0000256" key="1">
    <source>
        <dbReference type="ARBA" id="ARBA00010923"/>
    </source>
</evidence>
<sequence>MSWKSVALADVSDVFNGKTPSKGDQRGVGHPVLKIKDVGENGSFKGPFESFVDPGLADKFSDKHLELDDSLILNAAHNSDYVGSKQYRAEQAVVGSLPTGEWLIARANTEKLNPRFLNYWLQSPQARFQIKQLVKGIHLYPKDVMRLEIPLPPLPEQKRIAAILDKADAIRRKRQQAIQLADDFLRALFLDMFGDPVTNPKGWEVRPSGELFSVPPRIGTTTPADGQGYLVVRVGEIGKLDINFSKCGRAQLKDSELERFILRSGDTVLARAIGSKKQLGKASFFSGYSEDVYIDSHVMRLRPNVKMCNPEWFYRFVSSDGGKSLLQKAGGETAVQFNINAKQAASILIPLPPIELQNEFIVFCQRHSKSKTHLSKQAGDFEMLFSSLSQKAFSGQL</sequence>
<dbReference type="SUPFAM" id="SSF116734">
    <property type="entry name" value="DNA methylase specificity domain"/>
    <property type="match status" value="2"/>
</dbReference>
<keyword evidence="5" id="KW-0255">Endonuclease</keyword>
<dbReference type="RefSeq" id="WP_318643849.1">
    <property type="nucleotide sequence ID" value="NZ_CP137892.1"/>
</dbReference>